<dbReference type="EMBL" id="CP001287">
    <property type="protein sequence ID" value="ACK66151.1"/>
    <property type="molecule type" value="Genomic_DNA"/>
</dbReference>
<dbReference type="STRING" id="41431.PCC8801_2119"/>
<dbReference type="InterPro" id="IPR021471">
    <property type="entry name" value="DUF3124"/>
</dbReference>
<sequence>MISLFKKQKYEILQKAILGILIILLISCSNNVGLETQTSPQNQIDQLQLVTLDTQKVVMGQTVYVPVYSHIYHFDQQNNPINLSATLSIRNTDMTHSIIITTVRYYDTKGQLIREFIRNPVELKPLASTDVFIQTNDTTGGLGANFIVEWVALQTVYEPVIEAVMISTASSQGISFISPGRVLKQYRQPN</sequence>
<dbReference type="AlphaFoldDB" id="B7K004"/>
<dbReference type="KEGG" id="cyp:PCC8801_2119"/>
<proteinExistence type="predicted"/>
<gene>
    <name evidence="1" type="ordered locus">PCC8801_2119</name>
</gene>
<dbReference type="PROSITE" id="PS51257">
    <property type="entry name" value="PROKAR_LIPOPROTEIN"/>
    <property type="match status" value="1"/>
</dbReference>
<evidence type="ECO:0008006" key="3">
    <source>
        <dbReference type="Google" id="ProtNLM"/>
    </source>
</evidence>
<dbReference type="RefSeq" id="WP_012595419.1">
    <property type="nucleotide sequence ID" value="NC_011726.1"/>
</dbReference>
<dbReference type="OrthoDB" id="283474at2"/>
<evidence type="ECO:0000313" key="1">
    <source>
        <dbReference type="EMBL" id="ACK66151.1"/>
    </source>
</evidence>
<keyword evidence="2" id="KW-1185">Reference proteome</keyword>
<dbReference type="Pfam" id="PF11322">
    <property type="entry name" value="DUF3124"/>
    <property type="match status" value="1"/>
</dbReference>
<dbReference type="Proteomes" id="UP000008204">
    <property type="component" value="Chromosome"/>
</dbReference>
<accession>B7K004</accession>
<reference evidence="2" key="1">
    <citation type="journal article" date="2011" name="MBio">
        <title>Novel metabolic attributes of the genus Cyanothece, comprising a group of unicellular nitrogen-fixing Cyanobacteria.</title>
        <authorList>
            <person name="Bandyopadhyay A."/>
            <person name="Elvitigala T."/>
            <person name="Welsh E."/>
            <person name="Stockel J."/>
            <person name="Liberton M."/>
            <person name="Min H."/>
            <person name="Sherman L.A."/>
            <person name="Pakrasi H.B."/>
        </authorList>
    </citation>
    <scope>NUCLEOTIDE SEQUENCE [LARGE SCALE GENOMIC DNA]</scope>
    <source>
        <strain evidence="2">PCC 8801</strain>
    </source>
</reference>
<evidence type="ECO:0000313" key="2">
    <source>
        <dbReference type="Proteomes" id="UP000008204"/>
    </source>
</evidence>
<dbReference type="HOGENOM" id="CLU_112039_2_0_3"/>
<name>B7K004_RIPO1</name>
<dbReference type="eggNOG" id="ENOG5032TD0">
    <property type="taxonomic scope" value="Bacteria"/>
</dbReference>
<organism evidence="1 2">
    <name type="scientific">Rippkaea orientalis (strain PCC 8801 / RF-1)</name>
    <name type="common">Cyanothece sp. (strain PCC 8801)</name>
    <dbReference type="NCBI Taxonomy" id="41431"/>
    <lineage>
        <taxon>Bacteria</taxon>
        <taxon>Bacillati</taxon>
        <taxon>Cyanobacteriota</taxon>
        <taxon>Cyanophyceae</taxon>
        <taxon>Oscillatoriophycideae</taxon>
        <taxon>Chroococcales</taxon>
        <taxon>Aphanothecaceae</taxon>
        <taxon>Rippkaea</taxon>
        <taxon>Rippkaea orientalis</taxon>
    </lineage>
</organism>
<protein>
    <recommendedName>
        <fullName evidence="3">DUF3124 domain-containing protein</fullName>
    </recommendedName>
</protein>